<dbReference type="SUPFAM" id="SSF46955">
    <property type="entry name" value="Putative DNA-binding domain"/>
    <property type="match status" value="1"/>
</dbReference>
<feature type="domain" description="HTH merR-type" evidence="2">
    <location>
        <begin position="10"/>
        <end position="78"/>
    </location>
</feature>
<organism evidence="3 4">
    <name type="scientific">Biomaibacter acetigenes</name>
    <dbReference type="NCBI Taxonomy" id="2316383"/>
    <lineage>
        <taxon>Bacteria</taxon>
        <taxon>Bacillati</taxon>
        <taxon>Bacillota</taxon>
        <taxon>Clostridia</taxon>
        <taxon>Thermosediminibacterales</taxon>
        <taxon>Tepidanaerobacteraceae</taxon>
        <taxon>Biomaibacter</taxon>
    </lineage>
</organism>
<dbReference type="Gene3D" id="1.10.1660.10">
    <property type="match status" value="1"/>
</dbReference>
<keyword evidence="1" id="KW-0238">DNA-binding</keyword>
<dbReference type="GO" id="GO:0003700">
    <property type="term" value="F:DNA-binding transcription factor activity"/>
    <property type="evidence" value="ECO:0007669"/>
    <property type="project" value="InterPro"/>
</dbReference>
<reference evidence="3 4" key="1">
    <citation type="submission" date="2018-10" db="EMBL/GenBank/DDBJ databases">
        <authorList>
            <person name="Zhang X."/>
        </authorList>
    </citation>
    <scope>NUCLEOTIDE SEQUENCE [LARGE SCALE GENOMIC DNA]</scope>
    <source>
        <strain evidence="3 4">SK-G1</strain>
    </source>
</reference>
<dbReference type="PROSITE" id="PS50937">
    <property type="entry name" value="HTH_MERR_2"/>
    <property type="match status" value="1"/>
</dbReference>
<dbReference type="InterPro" id="IPR047057">
    <property type="entry name" value="MerR_fam"/>
</dbReference>
<evidence type="ECO:0000313" key="4">
    <source>
        <dbReference type="Proteomes" id="UP000280960"/>
    </source>
</evidence>
<dbReference type="KEGG" id="bacg:D2962_16770"/>
<proteinExistence type="predicted"/>
<dbReference type="InterPro" id="IPR000551">
    <property type="entry name" value="MerR-type_HTH_dom"/>
</dbReference>
<dbReference type="PANTHER" id="PTHR30204:SF58">
    <property type="entry name" value="HTH-TYPE TRANSCRIPTIONAL REGULATOR YFMP"/>
    <property type="match status" value="1"/>
</dbReference>
<evidence type="ECO:0000313" key="3">
    <source>
        <dbReference type="EMBL" id="AYO32030.1"/>
    </source>
</evidence>
<dbReference type="PRINTS" id="PR00040">
    <property type="entry name" value="HTHMERR"/>
</dbReference>
<accession>A0A3G2R973</accession>
<dbReference type="GO" id="GO:0003677">
    <property type="term" value="F:DNA binding"/>
    <property type="evidence" value="ECO:0007669"/>
    <property type="project" value="UniProtKB-KW"/>
</dbReference>
<evidence type="ECO:0000259" key="2">
    <source>
        <dbReference type="PROSITE" id="PS50937"/>
    </source>
</evidence>
<dbReference type="SMART" id="SM00422">
    <property type="entry name" value="HTH_MERR"/>
    <property type="match status" value="1"/>
</dbReference>
<sequence>MAVYPSLKGIYPIGIVEEKTGLTSRQIRYYENMGLISPIRTQGKQRRYTEKDVIRLSRIKYLKDNGFDLKSIREKIELLEKSTKDLDLMINSGAVQGRLTSLYPVSNRAVLMKLLEKN</sequence>
<dbReference type="Proteomes" id="UP000280960">
    <property type="component" value="Chromosome"/>
</dbReference>
<gene>
    <name evidence="3" type="ORF">D2962_16770</name>
</gene>
<dbReference type="RefSeq" id="WP_120766937.1">
    <property type="nucleotide sequence ID" value="NZ_CP033169.1"/>
</dbReference>
<dbReference type="Pfam" id="PF13411">
    <property type="entry name" value="MerR_1"/>
    <property type="match status" value="1"/>
</dbReference>
<keyword evidence="4" id="KW-1185">Reference proteome</keyword>
<dbReference type="InterPro" id="IPR009061">
    <property type="entry name" value="DNA-bd_dom_put_sf"/>
</dbReference>
<dbReference type="PANTHER" id="PTHR30204">
    <property type="entry name" value="REDOX-CYCLING DRUG-SENSING TRANSCRIPTIONAL ACTIVATOR SOXR"/>
    <property type="match status" value="1"/>
</dbReference>
<dbReference type="AlphaFoldDB" id="A0A3G2R973"/>
<name>A0A3G2R973_9FIRM</name>
<evidence type="ECO:0000256" key="1">
    <source>
        <dbReference type="ARBA" id="ARBA00023125"/>
    </source>
</evidence>
<dbReference type="EMBL" id="CP033169">
    <property type="protein sequence ID" value="AYO32030.1"/>
    <property type="molecule type" value="Genomic_DNA"/>
</dbReference>
<protein>
    <submittedName>
        <fullName evidence="3">MerR family transcriptional regulator</fullName>
    </submittedName>
</protein>